<accession>A0AC35UDQ7</accession>
<name>A0AC35UDQ7_9BILA</name>
<dbReference type="WBParaSite" id="RSKR_0001012900.1">
    <property type="protein sequence ID" value="RSKR_0001012900.1"/>
    <property type="gene ID" value="RSKR_0001012900"/>
</dbReference>
<dbReference type="Proteomes" id="UP000095286">
    <property type="component" value="Unplaced"/>
</dbReference>
<proteinExistence type="predicted"/>
<evidence type="ECO:0000313" key="2">
    <source>
        <dbReference type="WBParaSite" id="RSKR_0001012900.1"/>
    </source>
</evidence>
<evidence type="ECO:0000313" key="1">
    <source>
        <dbReference type="Proteomes" id="UP000095286"/>
    </source>
</evidence>
<sequence>MNIGGEVLNGGRGGGSGGGYSSSSGGSGMGNSFNANNFGRSNFGGSRFDGNSIGSGSDIVRPTFRGVSNYNSAPSISPSRFGGDRLPESGSGYGSPNLGGNSNFGGGYDGGPVKSARMSGWEHLLNGFLGSSFGGGGSTGNSYSSSATASRPEFFNSRAPNEYETPRSTKGSDIQSLLSALQRSGASKSEPERGGESTNFLSQLLGGK</sequence>
<protein>
    <submittedName>
        <fullName evidence="2">Glycine-rich cell wall structural protein 1</fullName>
    </submittedName>
</protein>
<reference evidence="2" key="1">
    <citation type="submission" date="2016-11" db="UniProtKB">
        <authorList>
            <consortium name="WormBaseParasite"/>
        </authorList>
    </citation>
    <scope>IDENTIFICATION</scope>
    <source>
        <strain evidence="2">KR3021</strain>
    </source>
</reference>
<organism evidence="1 2">
    <name type="scientific">Rhabditophanes sp. KR3021</name>
    <dbReference type="NCBI Taxonomy" id="114890"/>
    <lineage>
        <taxon>Eukaryota</taxon>
        <taxon>Metazoa</taxon>
        <taxon>Ecdysozoa</taxon>
        <taxon>Nematoda</taxon>
        <taxon>Chromadorea</taxon>
        <taxon>Rhabditida</taxon>
        <taxon>Tylenchina</taxon>
        <taxon>Panagrolaimomorpha</taxon>
        <taxon>Strongyloidoidea</taxon>
        <taxon>Alloionematidae</taxon>
        <taxon>Rhabditophanes</taxon>
    </lineage>
</organism>